<keyword evidence="1" id="KW-0472">Membrane</keyword>
<reference evidence="2" key="1">
    <citation type="submission" date="2014-11" db="EMBL/GenBank/DDBJ databases">
        <authorList>
            <person name="Amaro Gonzalez C."/>
        </authorList>
    </citation>
    <scope>NUCLEOTIDE SEQUENCE</scope>
</reference>
<reference evidence="2" key="2">
    <citation type="journal article" date="2015" name="Fish Shellfish Immunol.">
        <title>Early steps in the European eel (Anguilla anguilla)-Vibrio vulnificus interaction in the gills: Role of the RtxA13 toxin.</title>
        <authorList>
            <person name="Callol A."/>
            <person name="Pajuelo D."/>
            <person name="Ebbesson L."/>
            <person name="Teles M."/>
            <person name="MacKenzie S."/>
            <person name="Amaro C."/>
        </authorList>
    </citation>
    <scope>NUCLEOTIDE SEQUENCE</scope>
</reference>
<keyword evidence="1" id="KW-0812">Transmembrane</keyword>
<dbReference type="AlphaFoldDB" id="A0A0E9TKS5"/>
<keyword evidence="1" id="KW-1133">Transmembrane helix</keyword>
<proteinExistence type="predicted"/>
<feature type="transmembrane region" description="Helical" evidence="1">
    <location>
        <begin position="9"/>
        <end position="28"/>
    </location>
</feature>
<name>A0A0E9TKS5_ANGAN</name>
<accession>A0A0E9TKS5</accession>
<sequence length="29" mass="3098">MLVIAPLNIFKLSGVSLICILISIISVLN</sequence>
<protein>
    <submittedName>
        <fullName evidence="2">Uncharacterized protein</fullName>
    </submittedName>
</protein>
<evidence type="ECO:0000256" key="1">
    <source>
        <dbReference type="SAM" id="Phobius"/>
    </source>
</evidence>
<organism evidence="2">
    <name type="scientific">Anguilla anguilla</name>
    <name type="common">European freshwater eel</name>
    <name type="synonym">Muraena anguilla</name>
    <dbReference type="NCBI Taxonomy" id="7936"/>
    <lineage>
        <taxon>Eukaryota</taxon>
        <taxon>Metazoa</taxon>
        <taxon>Chordata</taxon>
        <taxon>Craniata</taxon>
        <taxon>Vertebrata</taxon>
        <taxon>Euteleostomi</taxon>
        <taxon>Actinopterygii</taxon>
        <taxon>Neopterygii</taxon>
        <taxon>Teleostei</taxon>
        <taxon>Anguilliformes</taxon>
        <taxon>Anguillidae</taxon>
        <taxon>Anguilla</taxon>
    </lineage>
</organism>
<dbReference type="EMBL" id="GBXM01054361">
    <property type="protein sequence ID" value="JAH54216.1"/>
    <property type="molecule type" value="Transcribed_RNA"/>
</dbReference>
<evidence type="ECO:0000313" key="2">
    <source>
        <dbReference type="EMBL" id="JAH54216.1"/>
    </source>
</evidence>